<sequence length="91" mass="9997">MNLAFEIDPGVFASVRHDPDEFVRELRLAAAVKWYELERISQGRAAEIAGLSRAEFISALGDFGVTPFQQTGDEILADIKMLDRWLGSGGG</sequence>
<keyword evidence="3" id="KW-1185">Reference proteome</keyword>
<dbReference type="PANTHER" id="PTHR37525:SF1">
    <property type="entry name" value="UPF0175 PROTEIN SSL1255"/>
    <property type="match status" value="1"/>
</dbReference>
<dbReference type="PANTHER" id="PTHR37525">
    <property type="entry name" value="UPF0175 PROTEIN SSL1255"/>
    <property type="match status" value="1"/>
</dbReference>
<name>A0ABZ0SD13_9GAMM</name>
<organism evidence="2 3">
    <name type="scientific">Thiorhodovibrio winogradskyi</name>
    <dbReference type="NCBI Taxonomy" id="77007"/>
    <lineage>
        <taxon>Bacteria</taxon>
        <taxon>Pseudomonadati</taxon>
        <taxon>Pseudomonadota</taxon>
        <taxon>Gammaproteobacteria</taxon>
        <taxon>Chromatiales</taxon>
        <taxon>Chromatiaceae</taxon>
        <taxon>Thiorhodovibrio</taxon>
    </lineage>
</organism>
<evidence type="ECO:0000256" key="1">
    <source>
        <dbReference type="ARBA" id="ARBA00005651"/>
    </source>
</evidence>
<gene>
    <name evidence="2" type="ORF">Thiowin_03423</name>
</gene>
<dbReference type="InterPro" id="IPR052264">
    <property type="entry name" value="UPF0175_domain"/>
</dbReference>
<evidence type="ECO:0000313" key="2">
    <source>
        <dbReference type="EMBL" id="WPL18352.1"/>
    </source>
</evidence>
<comment type="similarity">
    <text evidence="1">Belongs to the UPF0175 family.</text>
</comment>
<proteinExistence type="inferred from homology"/>
<dbReference type="EMBL" id="CP121472">
    <property type="protein sequence ID" value="WPL18352.1"/>
    <property type="molecule type" value="Genomic_DNA"/>
</dbReference>
<dbReference type="Proteomes" id="UP001432180">
    <property type="component" value="Chromosome"/>
</dbReference>
<evidence type="ECO:0000313" key="3">
    <source>
        <dbReference type="Proteomes" id="UP001432180"/>
    </source>
</evidence>
<protein>
    <submittedName>
        <fullName evidence="2">Small protein</fullName>
    </submittedName>
</protein>
<dbReference type="Pfam" id="PF03683">
    <property type="entry name" value="UPF0175"/>
    <property type="match status" value="1"/>
</dbReference>
<dbReference type="RefSeq" id="WP_328984120.1">
    <property type="nucleotide sequence ID" value="NZ_CP121472.1"/>
</dbReference>
<dbReference type="InterPro" id="IPR005368">
    <property type="entry name" value="UPF0175"/>
</dbReference>
<reference evidence="2 3" key="1">
    <citation type="journal article" date="2023" name="Microorganisms">
        <title>Thiorhodovibrio frisius and Trv. litoralis spp. nov., Two Novel Members from a Clade of Fastidious Purple Sulfur Bacteria That Exhibit Unique Red-Shifted Light-Harvesting Capabilities.</title>
        <authorList>
            <person name="Methner A."/>
            <person name="Kuzyk S.B."/>
            <person name="Petersen J."/>
            <person name="Bauer S."/>
            <person name="Brinkmann H."/>
            <person name="Sichau K."/>
            <person name="Wanner G."/>
            <person name="Wolf J."/>
            <person name="Neumann-Schaal M."/>
            <person name="Henke P."/>
            <person name="Tank M."/>
            <person name="Sproer C."/>
            <person name="Bunk B."/>
            <person name="Overmann J."/>
        </authorList>
    </citation>
    <scope>NUCLEOTIDE SEQUENCE [LARGE SCALE GENOMIC DNA]</scope>
    <source>
        <strain evidence="2 3">DSM 6702</strain>
    </source>
</reference>
<accession>A0ABZ0SD13</accession>